<gene>
    <name evidence="2" type="ORF">PPAR1163_LOCUS17295</name>
</gene>
<accession>A0A7S1U6V5</accession>
<dbReference type="PROSITE" id="PS50132">
    <property type="entry name" value="RGS"/>
    <property type="match status" value="1"/>
</dbReference>
<dbReference type="SUPFAM" id="SSF48097">
    <property type="entry name" value="Regulator of G-protein signaling, RGS"/>
    <property type="match status" value="2"/>
</dbReference>
<dbReference type="Gene3D" id="1.10.167.10">
    <property type="entry name" value="Regulator of G-protein Signalling 4, domain 2"/>
    <property type="match status" value="2"/>
</dbReference>
<dbReference type="PANTHER" id="PTHR10845:SF192">
    <property type="entry name" value="DOUBLE HIT, ISOFORM B"/>
    <property type="match status" value="1"/>
</dbReference>
<proteinExistence type="predicted"/>
<dbReference type="InterPro" id="IPR036305">
    <property type="entry name" value="RGS_sf"/>
</dbReference>
<protein>
    <recommendedName>
        <fullName evidence="1">RGS domain-containing protein</fullName>
    </recommendedName>
</protein>
<feature type="domain" description="RGS" evidence="1">
    <location>
        <begin position="1"/>
        <end position="73"/>
    </location>
</feature>
<organism evidence="2">
    <name type="scientific">Phaeomonas parva</name>
    <dbReference type="NCBI Taxonomy" id="124430"/>
    <lineage>
        <taxon>Eukaryota</taxon>
        <taxon>Sar</taxon>
        <taxon>Stramenopiles</taxon>
        <taxon>Ochrophyta</taxon>
        <taxon>Pinguiophyceae</taxon>
        <taxon>Pinguiochrysidales</taxon>
        <taxon>Pinguiochrysidaceae</taxon>
        <taxon>Phaeomonas</taxon>
    </lineage>
</organism>
<evidence type="ECO:0000259" key="1">
    <source>
        <dbReference type="PROSITE" id="PS50132"/>
    </source>
</evidence>
<sequence length="261" mass="30309">MRKGVQDIVEEYLADSAAQQVMLPHVVNERTQQRIQRIAFYGPLVFDECLADPMRTLERDIMPRFVRSELFDESKTMYSYIFRTVPNSRELDTPPPTGTILDFLSHREVQEKTNYTLQDIVNDRYLFSIMRTYLAKSFNSENLLCVRHISIFDELVASNAKEGAKREAWDIVRYFLRSDSDLEVSSTSHTRRQIGLELADPEAGMFSDVKDDALVMLKADFAKFMRSGEYAELPLLMIGKFVELKGPQRRGNFFNCFQKLE</sequence>
<reference evidence="2" key="1">
    <citation type="submission" date="2021-01" db="EMBL/GenBank/DDBJ databases">
        <authorList>
            <person name="Corre E."/>
            <person name="Pelletier E."/>
            <person name="Niang G."/>
            <person name="Scheremetjew M."/>
            <person name="Finn R."/>
            <person name="Kale V."/>
            <person name="Holt S."/>
            <person name="Cochrane G."/>
            <person name="Meng A."/>
            <person name="Brown T."/>
            <person name="Cohen L."/>
        </authorList>
    </citation>
    <scope>NUCLEOTIDE SEQUENCE</scope>
    <source>
        <strain evidence="2">CCMP2877</strain>
    </source>
</reference>
<evidence type="ECO:0000313" key="2">
    <source>
        <dbReference type="EMBL" id="CAD9258922.1"/>
    </source>
</evidence>
<name>A0A7S1U6V5_9STRA</name>
<dbReference type="Pfam" id="PF00615">
    <property type="entry name" value="RGS"/>
    <property type="match status" value="2"/>
</dbReference>
<dbReference type="InterPro" id="IPR016137">
    <property type="entry name" value="RGS"/>
</dbReference>
<dbReference type="PANTHER" id="PTHR10845">
    <property type="entry name" value="REGULATOR OF G PROTEIN SIGNALING"/>
    <property type="match status" value="1"/>
</dbReference>
<dbReference type="EMBL" id="HBGJ01027169">
    <property type="protein sequence ID" value="CAD9258922.1"/>
    <property type="molecule type" value="Transcribed_RNA"/>
</dbReference>
<dbReference type="AlphaFoldDB" id="A0A7S1U6V5"/>
<dbReference type="InterPro" id="IPR044926">
    <property type="entry name" value="RGS_subdomain_2"/>
</dbReference>